<sequence length="46" mass="5183">MVVNDDVGHQVYRRDLQTIASGLAPTVFMGNRVIKLTNTRKIIPLM</sequence>
<dbReference type="Proteomes" id="UP000326729">
    <property type="component" value="Unassembled WGS sequence"/>
</dbReference>
<gene>
    <name evidence="1" type="ORF">PS659_04516</name>
</gene>
<evidence type="ECO:0000313" key="2">
    <source>
        <dbReference type="Proteomes" id="UP000326729"/>
    </source>
</evidence>
<organism evidence="1 2">
    <name type="scientific">Pseudomonas fluorescens</name>
    <dbReference type="NCBI Taxonomy" id="294"/>
    <lineage>
        <taxon>Bacteria</taxon>
        <taxon>Pseudomonadati</taxon>
        <taxon>Pseudomonadota</taxon>
        <taxon>Gammaproteobacteria</taxon>
        <taxon>Pseudomonadales</taxon>
        <taxon>Pseudomonadaceae</taxon>
        <taxon>Pseudomonas</taxon>
    </lineage>
</organism>
<dbReference type="EMBL" id="CABVGY010000029">
    <property type="protein sequence ID" value="VVN23783.1"/>
    <property type="molecule type" value="Genomic_DNA"/>
</dbReference>
<accession>A0A5E6W4W0</accession>
<dbReference type="AlphaFoldDB" id="A0A5E6W4W0"/>
<evidence type="ECO:0000313" key="1">
    <source>
        <dbReference type="EMBL" id="VVN23783.1"/>
    </source>
</evidence>
<protein>
    <submittedName>
        <fullName evidence="1">Uncharacterized protein</fullName>
    </submittedName>
</protein>
<name>A0A5E6W4W0_PSEFL</name>
<reference evidence="1 2" key="1">
    <citation type="submission" date="2019-09" db="EMBL/GenBank/DDBJ databases">
        <authorList>
            <person name="Chandra G."/>
            <person name="Truman W A."/>
        </authorList>
    </citation>
    <scope>NUCLEOTIDE SEQUENCE [LARGE SCALE GENOMIC DNA]</scope>
    <source>
        <strain evidence="1">PS659</strain>
    </source>
</reference>
<proteinExistence type="predicted"/>